<dbReference type="InterPro" id="IPR032675">
    <property type="entry name" value="LRR_dom_sf"/>
</dbReference>
<gene>
    <name evidence="1" type="ORF">LCOR_08614.1</name>
</gene>
<sequence>MTCSIWNDFCQQPTLTVSSDKYTKLVHDSTCQLRQSLEPILSALDRRAIGLSKLAHFESALHDAKVMQQLSPSSPLGYIREATIYSEQGKQRQVIYICNEGLRMADTMDTRYDTLHQIKADAEQRQNIRIDFITQLPSDIVITTIIPLFTDYWCLQPFTPWPYLYVSHPWRERVLQSINGLRFMTDLEETEYEEKDTQITAFARHVKSLNIGQFSQGTWLGDLLRKNDFCSLQELIIDHFTADCVDHLVASLKSISSTLTHLQIVRPSGVMLPIGDVLLNCPNLISLKLFLDSADDLDSLPMMATCTTLATLSIDLAERDLSYNEIMSLAKRLPSLKNLTLCPCNVMEPARGVLDNFPWMKSLEVYNDGPGLEFILSDQGPMCEEIGITDLTIMVTYFEGPIWENIDYILRQCQRTLKRLRFDVDFGSEHEDIYTIEYGRLKKLCLDNSGWWILRHAPMLEELKISTETVSANVAVLDVVPSYLKKLHLEIGGIHDVDQKSLIALYLLRFTSHPHLKELVIDFTNAKSIDNVLYAILHLHQLQHLMVRFNGLWDSNQMQRFLDGLVKGCPHLSSLGINCSNVPSIHSINGLKRLEHLEKLAFSVVNTEGDDNFWYAIQTFSHLKWIETYYAKVVNMRGIRRLRRQRPGLKVTNGNTFISF</sequence>
<dbReference type="OrthoDB" id="10349841at2759"/>
<dbReference type="VEuPathDB" id="FungiDB:LCOR_08614.1"/>
<name>A0A068S5P3_9FUNG</name>
<evidence type="ECO:0000313" key="1">
    <source>
        <dbReference type="EMBL" id="CDH57703.1"/>
    </source>
</evidence>
<dbReference type="GO" id="GO:0019005">
    <property type="term" value="C:SCF ubiquitin ligase complex"/>
    <property type="evidence" value="ECO:0007669"/>
    <property type="project" value="TreeGrafter"/>
</dbReference>
<keyword evidence="2" id="KW-1185">Reference proteome</keyword>
<protein>
    <recommendedName>
        <fullName evidence="3">F-box domain-containing protein</fullName>
    </recommendedName>
</protein>
<comment type="caution">
    <text evidence="1">The sequence shown here is derived from an EMBL/GenBank/DDBJ whole genome shotgun (WGS) entry which is preliminary data.</text>
</comment>
<evidence type="ECO:0000313" key="2">
    <source>
        <dbReference type="Proteomes" id="UP000027586"/>
    </source>
</evidence>
<dbReference type="SUPFAM" id="SSF48452">
    <property type="entry name" value="TPR-like"/>
    <property type="match status" value="1"/>
</dbReference>
<reference evidence="1" key="1">
    <citation type="submission" date="2013-08" db="EMBL/GenBank/DDBJ databases">
        <title>Gene expansion shapes genome architecture in the human pathogen Lichtheimia corymbifera: an evolutionary genomics analysis in the ancient terrestrial Mucorales (Mucoromycotina).</title>
        <authorList>
            <person name="Schwartze V.U."/>
            <person name="Winter S."/>
            <person name="Shelest E."/>
            <person name="Marcet-Houben M."/>
            <person name="Horn F."/>
            <person name="Wehner S."/>
            <person name="Hoffmann K."/>
            <person name="Riege K."/>
            <person name="Sammeth M."/>
            <person name="Nowrousian M."/>
            <person name="Valiante V."/>
            <person name="Linde J."/>
            <person name="Jacobsen I.D."/>
            <person name="Marz M."/>
            <person name="Brakhage A.A."/>
            <person name="Gabaldon T."/>
            <person name="Bocker S."/>
            <person name="Voigt K."/>
        </authorList>
    </citation>
    <scope>NUCLEOTIDE SEQUENCE [LARGE SCALE GENOMIC DNA]</scope>
    <source>
        <strain evidence="1">FSU 9682</strain>
    </source>
</reference>
<dbReference type="PANTHER" id="PTHR13318">
    <property type="entry name" value="PARTNER OF PAIRED, ISOFORM B-RELATED"/>
    <property type="match status" value="1"/>
</dbReference>
<dbReference type="Proteomes" id="UP000027586">
    <property type="component" value="Unassembled WGS sequence"/>
</dbReference>
<dbReference type="GO" id="GO:0031146">
    <property type="term" value="P:SCF-dependent proteasomal ubiquitin-dependent protein catabolic process"/>
    <property type="evidence" value="ECO:0007669"/>
    <property type="project" value="TreeGrafter"/>
</dbReference>
<organism evidence="1 2">
    <name type="scientific">Lichtheimia corymbifera JMRC:FSU:9682</name>
    <dbReference type="NCBI Taxonomy" id="1263082"/>
    <lineage>
        <taxon>Eukaryota</taxon>
        <taxon>Fungi</taxon>
        <taxon>Fungi incertae sedis</taxon>
        <taxon>Mucoromycota</taxon>
        <taxon>Mucoromycotina</taxon>
        <taxon>Mucoromycetes</taxon>
        <taxon>Mucorales</taxon>
        <taxon>Lichtheimiaceae</taxon>
        <taxon>Lichtheimia</taxon>
    </lineage>
</organism>
<dbReference type="InterPro" id="IPR011990">
    <property type="entry name" value="TPR-like_helical_dom_sf"/>
</dbReference>
<accession>A0A068S5P3</accession>
<dbReference type="AlphaFoldDB" id="A0A068S5P3"/>
<dbReference type="SUPFAM" id="SSF52047">
    <property type="entry name" value="RNI-like"/>
    <property type="match status" value="2"/>
</dbReference>
<evidence type="ECO:0008006" key="3">
    <source>
        <dbReference type="Google" id="ProtNLM"/>
    </source>
</evidence>
<dbReference type="EMBL" id="CBTN010000048">
    <property type="protein sequence ID" value="CDH57703.1"/>
    <property type="molecule type" value="Genomic_DNA"/>
</dbReference>
<proteinExistence type="predicted"/>
<dbReference type="Gene3D" id="3.80.10.10">
    <property type="entry name" value="Ribonuclease Inhibitor"/>
    <property type="match status" value="1"/>
</dbReference>